<sequence length="78" mass="8899">MTRTVDYPPAEYIQQAVQRIESLTEKGFTRQPRKRPDPEPANDRTYRDDRNYVVSTRAYIAGDGHPVFEIAATTPCAV</sequence>
<dbReference type="Proteomes" id="UP001609176">
    <property type="component" value="Unassembled WGS sequence"/>
</dbReference>
<dbReference type="RefSeq" id="WP_395126366.1">
    <property type="nucleotide sequence ID" value="NZ_JBIMSN010000097.1"/>
</dbReference>
<keyword evidence="5" id="KW-1185">Reference proteome</keyword>
<evidence type="ECO:0000256" key="1">
    <source>
        <dbReference type="SAM" id="MobiDB-lite"/>
    </source>
</evidence>
<dbReference type="Proteomes" id="UP001609219">
    <property type="component" value="Unassembled WGS sequence"/>
</dbReference>
<gene>
    <name evidence="3" type="ORF">ACHIPV_27575</name>
    <name evidence="2" type="ORF">ACHIRB_21105</name>
</gene>
<name>A0ABW7KWX2_9NOCA</name>
<reference evidence="4 5" key="1">
    <citation type="submission" date="2024-10" db="EMBL/GenBank/DDBJ databases">
        <authorList>
            <person name="Riesco R."/>
        </authorList>
    </citation>
    <scope>NUCLEOTIDE SEQUENCE [LARGE SCALE GENOMIC DNA]</scope>
    <source>
        <strain evidence="3 4">NCIMB 15448</strain>
        <strain evidence="2 5">NCIMB 15450</strain>
    </source>
</reference>
<evidence type="ECO:0000313" key="5">
    <source>
        <dbReference type="Proteomes" id="UP001609219"/>
    </source>
</evidence>
<proteinExistence type="predicted"/>
<evidence type="ECO:0000313" key="2">
    <source>
        <dbReference type="EMBL" id="MFH5231041.1"/>
    </source>
</evidence>
<dbReference type="EMBL" id="JBIMSP010000085">
    <property type="protein sequence ID" value="MFH5245606.1"/>
    <property type="molecule type" value="Genomic_DNA"/>
</dbReference>
<comment type="caution">
    <text evidence="3">The sequence shown here is derived from an EMBL/GenBank/DDBJ whole genome shotgun (WGS) entry which is preliminary data.</text>
</comment>
<feature type="region of interest" description="Disordered" evidence="1">
    <location>
        <begin position="24"/>
        <end position="49"/>
    </location>
</feature>
<dbReference type="EMBL" id="JBIMSN010000097">
    <property type="protein sequence ID" value="MFH5231041.1"/>
    <property type="molecule type" value="Genomic_DNA"/>
</dbReference>
<organism evidence="3 4">
    <name type="scientific">Antrihabitans spumae</name>
    <dbReference type="NCBI Taxonomy" id="3373370"/>
    <lineage>
        <taxon>Bacteria</taxon>
        <taxon>Bacillati</taxon>
        <taxon>Actinomycetota</taxon>
        <taxon>Actinomycetes</taxon>
        <taxon>Mycobacteriales</taxon>
        <taxon>Nocardiaceae</taxon>
        <taxon>Antrihabitans</taxon>
    </lineage>
</organism>
<protein>
    <submittedName>
        <fullName evidence="3">Uncharacterized protein</fullName>
    </submittedName>
</protein>
<evidence type="ECO:0000313" key="3">
    <source>
        <dbReference type="EMBL" id="MFH5245606.1"/>
    </source>
</evidence>
<accession>A0ABW7KWX2</accession>
<evidence type="ECO:0000313" key="4">
    <source>
        <dbReference type="Proteomes" id="UP001609176"/>
    </source>
</evidence>